<feature type="transmembrane region" description="Helical" evidence="8">
    <location>
        <begin position="252"/>
        <end position="275"/>
    </location>
</feature>
<feature type="transmembrane region" description="Helical" evidence="8">
    <location>
        <begin position="287"/>
        <end position="304"/>
    </location>
</feature>
<dbReference type="Pfam" id="PF01032">
    <property type="entry name" value="FecCD"/>
    <property type="match status" value="1"/>
</dbReference>
<feature type="transmembrane region" description="Helical" evidence="8">
    <location>
        <begin position="71"/>
        <end position="91"/>
    </location>
</feature>
<evidence type="ECO:0000313" key="10">
    <source>
        <dbReference type="Proteomes" id="UP000288024"/>
    </source>
</evidence>
<dbReference type="GO" id="GO:0005886">
    <property type="term" value="C:plasma membrane"/>
    <property type="evidence" value="ECO:0007669"/>
    <property type="project" value="UniProtKB-SubCell"/>
</dbReference>
<dbReference type="Proteomes" id="UP000288024">
    <property type="component" value="Unassembled WGS sequence"/>
</dbReference>
<evidence type="ECO:0000256" key="7">
    <source>
        <dbReference type="ARBA" id="ARBA00023136"/>
    </source>
</evidence>
<dbReference type="PANTHER" id="PTHR30472">
    <property type="entry name" value="FERRIC ENTEROBACTIN TRANSPORT SYSTEM PERMEASE PROTEIN"/>
    <property type="match status" value="1"/>
</dbReference>
<feature type="transmembrane region" description="Helical" evidence="8">
    <location>
        <begin position="161"/>
        <end position="183"/>
    </location>
</feature>
<evidence type="ECO:0000256" key="6">
    <source>
        <dbReference type="ARBA" id="ARBA00022989"/>
    </source>
</evidence>
<accession>A0A3S2TTG9</accession>
<reference evidence="9 10" key="1">
    <citation type="submission" date="2019-01" db="EMBL/GenBank/DDBJ databases">
        <title>Bacillus sp. M5HDSG1-1, whole genome shotgun sequence.</title>
        <authorList>
            <person name="Tuo L."/>
        </authorList>
    </citation>
    <scope>NUCLEOTIDE SEQUENCE [LARGE SCALE GENOMIC DNA]</scope>
    <source>
        <strain evidence="9 10">M5HDSG1-1</strain>
    </source>
</reference>
<dbReference type="InterPro" id="IPR037294">
    <property type="entry name" value="ABC_BtuC-like"/>
</dbReference>
<protein>
    <submittedName>
        <fullName evidence="9">Iron ABC transporter permease</fullName>
    </submittedName>
</protein>
<dbReference type="GO" id="GO:0022857">
    <property type="term" value="F:transmembrane transporter activity"/>
    <property type="evidence" value="ECO:0007669"/>
    <property type="project" value="InterPro"/>
</dbReference>
<keyword evidence="4" id="KW-1003">Cell membrane</keyword>
<feature type="transmembrane region" description="Helical" evidence="8">
    <location>
        <begin position="103"/>
        <end position="122"/>
    </location>
</feature>
<name>A0A3S2TTG9_9BACI</name>
<dbReference type="AlphaFoldDB" id="A0A3S2TTG9"/>
<dbReference type="GO" id="GO:0033214">
    <property type="term" value="P:siderophore-iron import into cell"/>
    <property type="evidence" value="ECO:0007669"/>
    <property type="project" value="TreeGrafter"/>
</dbReference>
<evidence type="ECO:0000256" key="4">
    <source>
        <dbReference type="ARBA" id="ARBA00022475"/>
    </source>
</evidence>
<dbReference type="SUPFAM" id="SSF81345">
    <property type="entry name" value="ABC transporter involved in vitamin B12 uptake, BtuC"/>
    <property type="match status" value="1"/>
</dbReference>
<sequence length="343" mass="35557">MKKNKPGVTKDIYRPKTAAAVILLGLALLIVTMCLSIIYGAADISVSTVWQSILHYDPQSTQHQIIHRLRWPRAVAAALIGACLAVSGAIMQGMTRNALASPSIMGVTAGAGFMIAIGFALFPSASNVMLLFLAFLGAGLGIMLVFSIGALSKRGLTPIKLALAGSAVTALLSSISTGIALFFDISKDISFWYAGGVAGVQWVSIKLLLPAAIVGILIALFISRSITVLSLGEDVAAGLGQRTGVVKFLGTIAVLLLTGAAVAVGGTIGFVGLVIPHIVRFIVGPDYRLIIPCSAVIGALLLVISDVGARVVNPPFETPLGAITALIGVPFFLYLARREGRGL</sequence>
<feature type="transmembrane region" description="Helical" evidence="8">
    <location>
        <begin position="128"/>
        <end position="149"/>
    </location>
</feature>
<evidence type="ECO:0000256" key="2">
    <source>
        <dbReference type="ARBA" id="ARBA00007935"/>
    </source>
</evidence>
<dbReference type="InterPro" id="IPR000522">
    <property type="entry name" value="ABC_transptr_permease_BtuC"/>
</dbReference>
<keyword evidence="10" id="KW-1185">Reference proteome</keyword>
<dbReference type="Gene3D" id="1.10.3470.10">
    <property type="entry name" value="ABC transporter involved in vitamin B12 uptake, BtuC"/>
    <property type="match status" value="1"/>
</dbReference>
<evidence type="ECO:0000256" key="8">
    <source>
        <dbReference type="SAM" id="Phobius"/>
    </source>
</evidence>
<evidence type="ECO:0000313" key="9">
    <source>
        <dbReference type="EMBL" id="RVT61413.1"/>
    </source>
</evidence>
<comment type="similarity">
    <text evidence="2">Belongs to the binding-protein-dependent transport system permease family. FecCD subfamily.</text>
</comment>
<organism evidence="9 10">
    <name type="scientific">Niallia taxi</name>
    <dbReference type="NCBI Taxonomy" id="2499688"/>
    <lineage>
        <taxon>Bacteria</taxon>
        <taxon>Bacillati</taxon>
        <taxon>Bacillota</taxon>
        <taxon>Bacilli</taxon>
        <taxon>Bacillales</taxon>
        <taxon>Bacillaceae</taxon>
        <taxon>Niallia</taxon>
    </lineage>
</organism>
<dbReference type="RefSeq" id="WP_127738869.1">
    <property type="nucleotide sequence ID" value="NZ_CAJCKN010000004.1"/>
</dbReference>
<keyword evidence="3" id="KW-0813">Transport</keyword>
<feature type="transmembrane region" description="Helical" evidence="8">
    <location>
        <begin position="21"/>
        <end position="42"/>
    </location>
</feature>
<keyword evidence="7 8" id="KW-0472">Membrane</keyword>
<dbReference type="PANTHER" id="PTHR30472:SF58">
    <property type="entry name" value="IRON(3+)-HYDROXAMATE IMPORT SYSTEM PERMEASE PROTEIN FHUB"/>
    <property type="match status" value="1"/>
</dbReference>
<dbReference type="EMBL" id="RZTZ01000005">
    <property type="protein sequence ID" value="RVT61413.1"/>
    <property type="molecule type" value="Genomic_DNA"/>
</dbReference>
<proteinExistence type="inferred from homology"/>
<comment type="caution">
    <text evidence="9">The sequence shown here is derived from an EMBL/GenBank/DDBJ whole genome shotgun (WGS) entry which is preliminary data.</text>
</comment>
<dbReference type="CDD" id="cd06550">
    <property type="entry name" value="TM_ABC_iron-siderophores_like"/>
    <property type="match status" value="1"/>
</dbReference>
<dbReference type="GeneID" id="87620271"/>
<evidence type="ECO:0000256" key="5">
    <source>
        <dbReference type="ARBA" id="ARBA00022692"/>
    </source>
</evidence>
<dbReference type="FunFam" id="1.10.3470.10:FF:000001">
    <property type="entry name" value="Vitamin B12 ABC transporter permease BtuC"/>
    <property type="match status" value="1"/>
</dbReference>
<evidence type="ECO:0000256" key="3">
    <source>
        <dbReference type="ARBA" id="ARBA00022448"/>
    </source>
</evidence>
<keyword evidence="6 8" id="KW-1133">Transmembrane helix</keyword>
<feature type="transmembrane region" description="Helical" evidence="8">
    <location>
        <begin position="316"/>
        <end position="336"/>
    </location>
</feature>
<gene>
    <name evidence="9" type="ORF">EM808_14235</name>
</gene>
<keyword evidence="5 8" id="KW-0812">Transmembrane</keyword>
<evidence type="ECO:0000256" key="1">
    <source>
        <dbReference type="ARBA" id="ARBA00004651"/>
    </source>
</evidence>
<comment type="subcellular location">
    <subcellularLocation>
        <location evidence="1">Cell membrane</location>
        <topology evidence="1">Multi-pass membrane protein</topology>
    </subcellularLocation>
</comment>